<dbReference type="PANTHER" id="PTHR24074">
    <property type="entry name" value="CO-CHAPERONE PROTEIN DJLA"/>
    <property type="match status" value="1"/>
</dbReference>
<dbReference type="GeneID" id="25312999"/>
<sequence length="383" mass="44829">MVNYYEILGVAQNASLKDINSAYKKLALKYHPDKAGGETSAVAQFRKILEAIEVLRDPIKRELHDNYINANRPTYIIPQFRTYENVPDGWPLWDAWYEEDAKWRREEEEREREEERRKMEEEKRRKLEREAQRRREEEARARRMEAMRARVLRDEEEMKQEEREQNEAYTEDSVSCSESNEEFLGPDHPADDESSDYSGRIEIRIADFDERGAKSHSGFDNSLQDDTDDEDSKEEEKQRVRCDDSASFSTVETSNTRGDNQQSEPDTNLGPLLETLVPFFRYKLADPNGRYNINDLHVEMTGFVLESLQGWFEEQRQGFPGAEPTEVANFANGPDTCRHLGRWKKTFDVEECDVCQRWLPIYMLTCQSCGARACVSCKYHKPA</sequence>
<dbReference type="InterPro" id="IPR036869">
    <property type="entry name" value="J_dom_sf"/>
</dbReference>
<name>A0A0F4Z404_RASE3</name>
<keyword evidence="4" id="KW-1185">Reference proteome</keyword>
<feature type="compositionally biased region" description="Acidic residues" evidence="1">
    <location>
        <begin position="223"/>
        <end position="233"/>
    </location>
</feature>
<feature type="domain" description="J" evidence="2">
    <location>
        <begin position="3"/>
        <end position="68"/>
    </location>
</feature>
<proteinExistence type="predicted"/>
<dbReference type="Proteomes" id="UP000053958">
    <property type="component" value="Unassembled WGS sequence"/>
</dbReference>
<feature type="region of interest" description="Disordered" evidence="1">
    <location>
        <begin position="149"/>
        <end position="270"/>
    </location>
</feature>
<dbReference type="RefSeq" id="XP_013331692.1">
    <property type="nucleotide sequence ID" value="XM_013476238.1"/>
</dbReference>
<dbReference type="PROSITE" id="PS50076">
    <property type="entry name" value="DNAJ_2"/>
    <property type="match status" value="1"/>
</dbReference>
<reference evidence="3 4" key="1">
    <citation type="submission" date="2015-04" db="EMBL/GenBank/DDBJ databases">
        <authorList>
            <person name="Heijne W.H."/>
            <person name="Fedorova N.D."/>
            <person name="Nierman W.C."/>
            <person name="Vollebregt A.W."/>
            <person name="Zhao Z."/>
            <person name="Wu L."/>
            <person name="Kumar M."/>
            <person name="Stam H."/>
            <person name="van den Berg M.A."/>
            <person name="Pel H.J."/>
        </authorList>
    </citation>
    <scope>NUCLEOTIDE SEQUENCE [LARGE SCALE GENOMIC DNA]</scope>
    <source>
        <strain evidence="3 4">CBS 393.64</strain>
    </source>
</reference>
<evidence type="ECO:0000313" key="3">
    <source>
        <dbReference type="EMBL" id="KKA25080.1"/>
    </source>
</evidence>
<comment type="caution">
    <text evidence="3">The sequence shown here is derived from an EMBL/GenBank/DDBJ whole genome shotgun (WGS) entry which is preliminary data.</text>
</comment>
<dbReference type="AlphaFoldDB" id="A0A0F4Z404"/>
<dbReference type="Pfam" id="PF00226">
    <property type="entry name" value="DnaJ"/>
    <property type="match status" value="1"/>
</dbReference>
<dbReference type="Gene3D" id="1.10.287.110">
    <property type="entry name" value="DnaJ domain"/>
    <property type="match status" value="1"/>
</dbReference>
<evidence type="ECO:0000256" key="1">
    <source>
        <dbReference type="SAM" id="MobiDB-lite"/>
    </source>
</evidence>
<dbReference type="SUPFAM" id="SSF46565">
    <property type="entry name" value="Chaperone J-domain"/>
    <property type="match status" value="1"/>
</dbReference>
<feature type="compositionally biased region" description="Basic and acidic residues" evidence="1">
    <location>
        <begin position="234"/>
        <end position="244"/>
    </location>
</feature>
<dbReference type="OrthoDB" id="442087at2759"/>
<organism evidence="3 4">
    <name type="scientific">Rasamsonia emersonii (strain ATCC 16479 / CBS 393.64 / IMI 116815)</name>
    <dbReference type="NCBI Taxonomy" id="1408163"/>
    <lineage>
        <taxon>Eukaryota</taxon>
        <taxon>Fungi</taxon>
        <taxon>Dikarya</taxon>
        <taxon>Ascomycota</taxon>
        <taxon>Pezizomycotina</taxon>
        <taxon>Eurotiomycetes</taxon>
        <taxon>Eurotiomycetidae</taxon>
        <taxon>Eurotiales</taxon>
        <taxon>Trichocomaceae</taxon>
        <taxon>Rasamsonia</taxon>
    </lineage>
</organism>
<feature type="compositionally biased region" description="Basic and acidic residues" evidence="1">
    <location>
        <begin position="199"/>
        <end position="213"/>
    </location>
</feature>
<protein>
    <recommendedName>
        <fullName evidence="2">J domain-containing protein</fullName>
    </recommendedName>
</protein>
<dbReference type="CDD" id="cd06257">
    <property type="entry name" value="DnaJ"/>
    <property type="match status" value="1"/>
</dbReference>
<feature type="compositionally biased region" description="Polar residues" evidence="1">
    <location>
        <begin position="246"/>
        <end position="266"/>
    </location>
</feature>
<dbReference type="InterPro" id="IPR001623">
    <property type="entry name" value="DnaJ_domain"/>
</dbReference>
<feature type="region of interest" description="Disordered" evidence="1">
    <location>
        <begin position="107"/>
        <end position="135"/>
    </location>
</feature>
<evidence type="ECO:0000259" key="2">
    <source>
        <dbReference type="PROSITE" id="PS50076"/>
    </source>
</evidence>
<accession>A0A0F4Z404</accession>
<evidence type="ECO:0000313" key="4">
    <source>
        <dbReference type="Proteomes" id="UP000053958"/>
    </source>
</evidence>
<dbReference type="EMBL" id="LASV01000038">
    <property type="protein sequence ID" value="KKA25080.1"/>
    <property type="molecule type" value="Genomic_DNA"/>
</dbReference>
<dbReference type="SMART" id="SM00271">
    <property type="entry name" value="DnaJ"/>
    <property type="match status" value="1"/>
</dbReference>
<dbReference type="PRINTS" id="PR00625">
    <property type="entry name" value="JDOMAIN"/>
</dbReference>
<dbReference type="STRING" id="1408163.A0A0F4Z404"/>
<gene>
    <name evidence="3" type="ORF">T310_0945</name>
</gene>
<dbReference type="InterPro" id="IPR050817">
    <property type="entry name" value="DjlA_DnaK_co-chaperone"/>
</dbReference>